<accession>A0A7I7Q2D5</accession>
<dbReference type="Proteomes" id="UP000467130">
    <property type="component" value="Chromosome"/>
</dbReference>
<evidence type="ECO:0000313" key="1">
    <source>
        <dbReference type="EMBL" id="BBY20242.1"/>
    </source>
</evidence>
<protein>
    <submittedName>
        <fullName evidence="1">Uncharacterized protein</fullName>
    </submittedName>
</protein>
<evidence type="ECO:0000313" key="2">
    <source>
        <dbReference type="Proteomes" id="UP000467130"/>
    </source>
</evidence>
<reference evidence="1 2" key="1">
    <citation type="journal article" date="2019" name="Emerg. Microbes Infect.">
        <title>Comprehensive subspecies identification of 175 nontuberculous mycobacteria species based on 7547 genomic profiles.</title>
        <authorList>
            <person name="Matsumoto Y."/>
            <person name="Kinjo T."/>
            <person name="Motooka D."/>
            <person name="Nabeya D."/>
            <person name="Jung N."/>
            <person name="Uechi K."/>
            <person name="Horii T."/>
            <person name="Iida T."/>
            <person name="Fujita J."/>
            <person name="Nakamura S."/>
        </authorList>
    </citation>
    <scope>NUCLEOTIDE SEQUENCE [LARGE SCALE GENOMIC DNA]</scope>
    <source>
        <strain evidence="1 2">JCM 17783</strain>
    </source>
</reference>
<dbReference type="AlphaFoldDB" id="A0A7I7Q2D5"/>
<proteinExistence type="predicted"/>
<sequence length="107" mass="11558">MRFTKHMARFETTYRITDRLHDGRSVDVRGDEIATIVTGWLGELGASSPLVEDLARAACLGDWASAYGVGNQLSVEVTLASAAWALPATADRAVAQSPSDWGRRPLV</sequence>
<keyword evidence="2" id="KW-1185">Reference proteome</keyword>
<dbReference type="KEGG" id="msto:MSTO_04470"/>
<gene>
    <name evidence="1" type="ORF">MSTO_04470</name>
</gene>
<organism evidence="1 2">
    <name type="scientific">Mycobacterium stomatepiae</name>
    <dbReference type="NCBI Taxonomy" id="470076"/>
    <lineage>
        <taxon>Bacteria</taxon>
        <taxon>Bacillati</taxon>
        <taxon>Actinomycetota</taxon>
        <taxon>Actinomycetes</taxon>
        <taxon>Mycobacteriales</taxon>
        <taxon>Mycobacteriaceae</taxon>
        <taxon>Mycobacterium</taxon>
        <taxon>Mycobacterium simiae complex</taxon>
    </lineage>
</organism>
<name>A0A7I7Q2D5_9MYCO</name>
<dbReference type="EMBL" id="AP022587">
    <property type="protein sequence ID" value="BBY20242.1"/>
    <property type="molecule type" value="Genomic_DNA"/>
</dbReference>